<sequence length="39" mass="4173">MVPFPLRHYRVGSGMAVQSHTGAITGVLVAMGRILCWCG</sequence>
<reference evidence="1" key="1">
    <citation type="submission" date="2024-05" db="EMBL/GenBank/DDBJ databases">
        <authorList>
            <person name="Kwon M."/>
            <person name="Moon K."/>
        </authorList>
    </citation>
    <scope>NUCLEOTIDE SEQUENCE</scope>
</reference>
<proteinExistence type="predicted"/>
<name>A0AAU7J8Y8_9CAUD</name>
<organism evidence="1">
    <name type="scientific">Xanthomonas phage MK21</name>
    <dbReference type="NCBI Taxonomy" id="3148942"/>
    <lineage>
        <taxon>Viruses</taxon>
        <taxon>Duplodnaviria</taxon>
        <taxon>Heunggongvirae</taxon>
        <taxon>Uroviricota</taxon>
        <taxon>Caudoviricetes</taxon>
    </lineage>
</organism>
<dbReference type="EMBL" id="PP780467">
    <property type="protein sequence ID" value="XBN74705.1"/>
    <property type="molecule type" value="Genomic_DNA"/>
</dbReference>
<protein>
    <submittedName>
        <fullName evidence="1">Uncharacterized protein</fullName>
    </submittedName>
</protein>
<evidence type="ECO:0000313" key="1">
    <source>
        <dbReference type="EMBL" id="XBN74705.1"/>
    </source>
</evidence>
<accession>A0AAU7J8Y8</accession>
<reference evidence="1" key="2">
    <citation type="submission" date="2024-06" db="EMBL/GenBank/DDBJ databases">
        <title>Novel bacteriophage MK21 infecting Xanthomonas citri.</title>
        <authorList>
            <person name="Song S.-H."/>
            <person name="Lee A.H."/>
            <person name="Choi K.-M."/>
            <person name="Oh D."/>
            <person name="Park J.-G."/>
        </authorList>
    </citation>
    <scope>NUCLEOTIDE SEQUENCE</scope>
</reference>